<dbReference type="Proteomes" id="UP000322899">
    <property type="component" value="Unassembled WGS sequence"/>
</dbReference>
<gene>
    <name evidence="2" type="ORF">FNF27_01258</name>
</gene>
<dbReference type="Pfam" id="PF13621">
    <property type="entry name" value="Cupin_8"/>
    <property type="match status" value="1"/>
</dbReference>
<proteinExistence type="predicted"/>
<evidence type="ECO:0000313" key="2">
    <source>
        <dbReference type="EMBL" id="KAA0177481.1"/>
    </source>
</evidence>
<reference evidence="2 3" key="1">
    <citation type="submission" date="2019-07" db="EMBL/GenBank/DDBJ databases">
        <title>Genomes of Cafeteria roenbergensis.</title>
        <authorList>
            <person name="Fischer M.G."/>
            <person name="Hackl T."/>
            <person name="Roman M."/>
        </authorList>
    </citation>
    <scope>NUCLEOTIDE SEQUENCE [LARGE SCALE GENOMIC DNA]</scope>
    <source>
        <strain evidence="2 3">E4-10P</strain>
    </source>
</reference>
<accession>A0A5A8EP16</accession>
<dbReference type="Gene3D" id="2.60.120.650">
    <property type="entry name" value="Cupin"/>
    <property type="match status" value="1"/>
</dbReference>
<dbReference type="InterPro" id="IPR003347">
    <property type="entry name" value="JmjC_dom"/>
</dbReference>
<evidence type="ECO:0000259" key="1">
    <source>
        <dbReference type="PROSITE" id="PS51184"/>
    </source>
</evidence>
<name>A0A5A8EP16_CAFRO</name>
<sequence length="451" mass="49450">MRPSYRKMALVGVGLAAAALAASASVVAGGAARLPAAFRGLASASLATDKRHPDAAPPEGYAENLPKFASMLDVLLAWNPDDPAEPAGGSKFDTLEVIDWATEGAMERATELRNLEIPFKIKNMPELDEVAKKWADDDYVIEGMSSRKSYTINTAHNGHFMFYQSNAMAKELKKSLRPANGYSSSKQASNAFKPRGYTFDHPPPVPLPMSFAKFWEESAALEEANKAKPPNEDAESRHLYLSTGDSWEGAGDTMISRDINLFEKDAPTRDLFIPEPTDVRGQHCRFGMRGVVAEQHWDGHRNFIYMLRGMKRYVINPPAACTAMDMMHSGPSRRHAGIDFSDPEAISDPETAAQLDKAQAVETVLRAGEILYMPSFWLHYIVSMGRSIQCNTRSGVGHMYGEDAAGINKCEVGRSPPPATPEELATATAKVEAKINDFRLPQAARWGRSKA</sequence>
<dbReference type="EMBL" id="VLTO01000004">
    <property type="protein sequence ID" value="KAA0177481.1"/>
    <property type="molecule type" value="Genomic_DNA"/>
</dbReference>
<dbReference type="PANTHER" id="PTHR12461">
    <property type="entry name" value="HYPOXIA-INDUCIBLE FACTOR 1 ALPHA INHIBITOR-RELATED"/>
    <property type="match status" value="1"/>
</dbReference>
<dbReference type="InterPro" id="IPR041667">
    <property type="entry name" value="Cupin_8"/>
</dbReference>
<dbReference type="PROSITE" id="PS51184">
    <property type="entry name" value="JMJC"/>
    <property type="match status" value="1"/>
</dbReference>
<dbReference type="SUPFAM" id="SSF51197">
    <property type="entry name" value="Clavaminate synthase-like"/>
    <property type="match status" value="1"/>
</dbReference>
<protein>
    <recommendedName>
        <fullName evidence="1">JmjC domain-containing protein</fullName>
    </recommendedName>
</protein>
<dbReference type="AlphaFoldDB" id="A0A5A8EP16"/>
<organism evidence="2 3">
    <name type="scientific">Cafeteria roenbergensis</name>
    <name type="common">Marine flagellate</name>
    <dbReference type="NCBI Taxonomy" id="33653"/>
    <lineage>
        <taxon>Eukaryota</taxon>
        <taxon>Sar</taxon>
        <taxon>Stramenopiles</taxon>
        <taxon>Bigyra</taxon>
        <taxon>Opalozoa</taxon>
        <taxon>Bicosoecida</taxon>
        <taxon>Cafeteriaceae</taxon>
        <taxon>Cafeteria</taxon>
    </lineage>
</organism>
<dbReference type="PANTHER" id="PTHR12461:SF98">
    <property type="entry name" value="CUPIN-LIKE DOMAIN-CONTAINING PROTEIN"/>
    <property type="match status" value="1"/>
</dbReference>
<comment type="caution">
    <text evidence="2">The sequence shown here is derived from an EMBL/GenBank/DDBJ whole genome shotgun (WGS) entry which is preliminary data.</text>
</comment>
<dbReference type="OrthoDB" id="415358at2759"/>
<evidence type="ECO:0000313" key="3">
    <source>
        <dbReference type="Proteomes" id="UP000322899"/>
    </source>
</evidence>
<feature type="domain" description="JmjC" evidence="1">
    <location>
        <begin position="254"/>
        <end position="409"/>
    </location>
</feature>